<dbReference type="InterPro" id="IPR029052">
    <property type="entry name" value="Metallo-depent_PP-like"/>
</dbReference>
<dbReference type="PANTHER" id="PTHR45668">
    <property type="entry name" value="SERINE/THREONINE-PROTEIN PHOSPHATASE 5-RELATED"/>
    <property type="match status" value="1"/>
</dbReference>
<dbReference type="PANTHER" id="PTHR45668:SF14">
    <property type="entry name" value="SERINE_THREONINE-PROTEIN PHOSPHATASE 7 INACTIVE HOMOLOG"/>
    <property type="match status" value="1"/>
</dbReference>
<evidence type="ECO:0000256" key="3">
    <source>
        <dbReference type="ARBA" id="ARBA00023211"/>
    </source>
</evidence>
<gene>
    <name evidence="4" type="ORF">DARMORV10_C04P61710.1</name>
</gene>
<keyword evidence="3" id="KW-0464">Manganese</keyword>
<dbReference type="Gene3D" id="3.60.21.10">
    <property type="match status" value="1"/>
</dbReference>
<sequence>MDNYMICSKYLINQEGLPRTNGLCSMVITLVELLGSLSLEDSVYTTHGGLFQSSSRVHEDSTLLLGSLEELDKVDRRQVGENDDGNMTLNHVLWSCPWMAGGLSESNYKGLLWGADCTESFLKQSNLKMIMKALMQDQIEKTWETCYADTQ</sequence>
<dbReference type="GO" id="GO:0046872">
    <property type="term" value="F:metal ion binding"/>
    <property type="evidence" value="ECO:0007669"/>
    <property type="project" value="UniProtKB-KW"/>
</dbReference>
<accession>A0A816JPP6</accession>
<protein>
    <submittedName>
        <fullName evidence="4">(rape) hypothetical protein</fullName>
    </submittedName>
</protein>
<dbReference type="EMBL" id="HG994368">
    <property type="protein sequence ID" value="CAF1865904.1"/>
    <property type="molecule type" value="Genomic_DNA"/>
</dbReference>
<evidence type="ECO:0000256" key="1">
    <source>
        <dbReference type="ARBA" id="ARBA00001936"/>
    </source>
</evidence>
<evidence type="ECO:0000313" key="4">
    <source>
        <dbReference type="EMBL" id="CAF1865904.1"/>
    </source>
</evidence>
<dbReference type="Proteomes" id="UP001295469">
    <property type="component" value="Chromosome C04"/>
</dbReference>
<name>A0A816JPP6_BRANA</name>
<reference evidence="4" key="1">
    <citation type="submission" date="2021-01" db="EMBL/GenBank/DDBJ databases">
        <authorList>
            <consortium name="Genoscope - CEA"/>
            <person name="William W."/>
        </authorList>
    </citation>
    <scope>NUCLEOTIDE SEQUENCE</scope>
</reference>
<keyword evidence="2" id="KW-0479">Metal-binding</keyword>
<dbReference type="InterPro" id="IPR051134">
    <property type="entry name" value="PPP_phosphatase"/>
</dbReference>
<proteinExistence type="predicted"/>
<comment type="cofactor">
    <cofactor evidence="1">
        <name>Mn(2+)</name>
        <dbReference type="ChEBI" id="CHEBI:29035"/>
    </cofactor>
</comment>
<organism evidence="4">
    <name type="scientific">Brassica napus</name>
    <name type="common">Rape</name>
    <dbReference type="NCBI Taxonomy" id="3708"/>
    <lineage>
        <taxon>Eukaryota</taxon>
        <taxon>Viridiplantae</taxon>
        <taxon>Streptophyta</taxon>
        <taxon>Embryophyta</taxon>
        <taxon>Tracheophyta</taxon>
        <taxon>Spermatophyta</taxon>
        <taxon>Magnoliopsida</taxon>
        <taxon>eudicotyledons</taxon>
        <taxon>Gunneridae</taxon>
        <taxon>Pentapetalae</taxon>
        <taxon>rosids</taxon>
        <taxon>malvids</taxon>
        <taxon>Brassicales</taxon>
        <taxon>Brassicaceae</taxon>
        <taxon>Brassiceae</taxon>
        <taxon>Brassica</taxon>
    </lineage>
</organism>
<evidence type="ECO:0000256" key="2">
    <source>
        <dbReference type="ARBA" id="ARBA00022723"/>
    </source>
</evidence>
<dbReference type="AlphaFoldDB" id="A0A816JPP6"/>
<dbReference type="SUPFAM" id="SSF56300">
    <property type="entry name" value="Metallo-dependent phosphatases"/>
    <property type="match status" value="1"/>
</dbReference>